<protein>
    <recommendedName>
        <fullName evidence="2">Fibronectin type-III domain-containing protein</fullName>
    </recommendedName>
</protein>
<feature type="compositionally biased region" description="Polar residues" evidence="1">
    <location>
        <begin position="391"/>
        <end position="404"/>
    </location>
</feature>
<dbReference type="EMBL" id="LR796983">
    <property type="protein sequence ID" value="CAB4179791.1"/>
    <property type="molecule type" value="Genomic_DNA"/>
</dbReference>
<organism evidence="4">
    <name type="scientific">uncultured Caudovirales phage</name>
    <dbReference type="NCBI Taxonomy" id="2100421"/>
    <lineage>
        <taxon>Viruses</taxon>
        <taxon>Duplodnaviria</taxon>
        <taxon>Heunggongvirae</taxon>
        <taxon>Uroviricota</taxon>
        <taxon>Caudoviricetes</taxon>
        <taxon>Peduoviridae</taxon>
        <taxon>Maltschvirus</taxon>
        <taxon>Maltschvirus maltsch</taxon>
    </lineage>
</organism>
<sequence length="411" mass="42592">MSKVINISNLKPGKTYKVSVRGNLSNGKKTTWSQNYTITTPSDTAPATPAVPTVSVIGPQKVLVTHDNKDSTGALLSDTNKLFEVYMSSTNSNSAGTLIGTVPAQKPIYDQATLSFVAGISASTIAVNGPTTDATKYFYVKAVNLSGQRSASSATTSSVSITTFDSAYIGSLTADKIVTGILSAGNYISVGPNIPIVLKANAAAPNGQIYIGTGTYNNSNTPFYVDSDGKFSLKDKLTWDGTNLSITGAITATSGSFSGSITAGSTITGATLKTGSGSNYIEISEQSDGAYGSFGKIIFTTSSTYDGGIYASSGVDSPGIVSPHIIIESPKENSSYTSRITIVGDNDGYIRFDAGGSYVVLDSDSGIMKLIHSGTVGLTLDKTGFRNVYVSSTAGNPSPTSPQNGDIKLEW</sequence>
<evidence type="ECO:0000256" key="1">
    <source>
        <dbReference type="SAM" id="MobiDB-lite"/>
    </source>
</evidence>
<dbReference type="PROSITE" id="PS50853">
    <property type="entry name" value="FN3"/>
    <property type="match status" value="1"/>
</dbReference>
<dbReference type="EMBL" id="LR796551">
    <property type="protein sequence ID" value="CAB4151063.1"/>
    <property type="molecule type" value="Genomic_DNA"/>
</dbReference>
<dbReference type="EMBL" id="LR798431">
    <property type="protein sequence ID" value="CAB5231520.1"/>
    <property type="molecule type" value="Genomic_DNA"/>
</dbReference>
<reference evidence="4" key="1">
    <citation type="submission" date="2020-04" db="EMBL/GenBank/DDBJ databases">
        <authorList>
            <person name="Chiriac C."/>
            <person name="Salcher M."/>
            <person name="Ghai R."/>
            <person name="Kavagutti S V."/>
        </authorList>
    </citation>
    <scope>NUCLEOTIDE SEQUENCE</scope>
</reference>
<dbReference type="EMBL" id="LR797188">
    <property type="protein sequence ID" value="CAB4192494.1"/>
    <property type="molecule type" value="Genomic_DNA"/>
</dbReference>
<evidence type="ECO:0000313" key="3">
    <source>
        <dbReference type="EMBL" id="CAB4145622.1"/>
    </source>
</evidence>
<evidence type="ECO:0000313" key="4">
    <source>
        <dbReference type="EMBL" id="CAB4151063.1"/>
    </source>
</evidence>
<dbReference type="EMBL" id="LR797455">
    <property type="protein sequence ID" value="CAB4217836.1"/>
    <property type="molecule type" value="Genomic_DNA"/>
</dbReference>
<evidence type="ECO:0000313" key="5">
    <source>
        <dbReference type="EMBL" id="CAB4174261.1"/>
    </source>
</evidence>
<dbReference type="SUPFAM" id="SSF49265">
    <property type="entry name" value="Fibronectin type III"/>
    <property type="match status" value="1"/>
</dbReference>
<proteinExistence type="predicted"/>
<name>A0A6J5N1E0_9CAUD</name>
<accession>A0A6J5N1E0</accession>
<evidence type="ECO:0000313" key="9">
    <source>
        <dbReference type="EMBL" id="CAB4192494.1"/>
    </source>
</evidence>
<feature type="domain" description="Fibronectin type-III" evidence="2">
    <location>
        <begin position="1"/>
        <end position="43"/>
    </location>
</feature>
<dbReference type="EMBL" id="LR796457">
    <property type="protein sequence ID" value="CAB4145622.1"/>
    <property type="molecule type" value="Genomic_DNA"/>
</dbReference>
<evidence type="ECO:0000313" key="6">
    <source>
        <dbReference type="EMBL" id="CAB4179791.1"/>
    </source>
</evidence>
<dbReference type="EMBL" id="LR797131">
    <property type="protein sequence ID" value="CAB4189005.1"/>
    <property type="molecule type" value="Genomic_DNA"/>
</dbReference>
<gene>
    <name evidence="6" type="ORF">UFOVP1032_100</name>
    <name evidence="7" type="ORF">UFOVP1125_16</name>
    <name evidence="8" type="ORF">UFOVP1173_114</name>
    <name evidence="9" type="ORF">UFOVP1241_32</name>
    <name evidence="10" type="ORF">UFOVP1491_100</name>
    <name evidence="11" type="ORF">UFOVP1579_100</name>
    <name evidence="3" type="ORF">UFOVP485_21</name>
    <name evidence="4" type="ORF">UFOVP575_125</name>
    <name evidence="5" type="ORF">UFOVP963_35</name>
</gene>
<dbReference type="InterPro" id="IPR036116">
    <property type="entry name" value="FN3_sf"/>
</dbReference>
<evidence type="ECO:0000259" key="2">
    <source>
        <dbReference type="PROSITE" id="PS50853"/>
    </source>
</evidence>
<evidence type="ECO:0000313" key="10">
    <source>
        <dbReference type="EMBL" id="CAB4217836.1"/>
    </source>
</evidence>
<dbReference type="EMBL" id="LR797080">
    <property type="protein sequence ID" value="CAB4185306.1"/>
    <property type="molecule type" value="Genomic_DNA"/>
</dbReference>
<evidence type="ECO:0000313" key="7">
    <source>
        <dbReference type="EMBL" id="CAB4185306.1"/>
    </source>
</evidence>
<feature type="region of interest" description="Disordered" evidence="1">
    <location>
        <begin position="391"/>
        <end position="411"/>
    </location>
</feature>
<evidence type="ECO:0000313" key="8">
    <source>
        <dbReference type="EMBL" id="CAB4189005.1"/>
    </source>
</evidence>
<dbReference type="EMBL" id="LR796915">
    <property type="protein sequence ID" value="CAB4174261.1"/>
    <property type="molecule type" value="Genomic_DNA"/>
</dbReference>
<evidence type="ECO:0000313" key="11">
    <source>
        <dbReference type="EMBL" id="CAB5231520.1"/>
    </source>
</evidence>
<dbReference type="InterPro" id="IPR003961">
    <property type="entry name" value="FN3_dom"/>
</dbReference>